<gene>
    <name evidence="1" type="ORF">A3Q56_08317</name>
</gene>
<evidence type="ECO:0000313" key="2">
    <source>
        <dbReference type="Proteomes" id="UP000078046"/>
    </source>
</evidence>
<dbReference type="AlphaFoldDB" id="A0A177APR3"/>
<protein>
    <submittedName>
        <fullName evidence="1">Uncharacterized protein</fullName>
    </submittedName>
</protein>
<comment type="caution">
    <text evidence="1">The sequence shown here is derived from an EMBL/GenBank/DDBJ whole genome shotgun (WGS) entry which is preliminary data.</text>
</comment>
<organism evidence="1 2">
    <name type="scientific">Intoshia linei</name>
    <dbReference type="NCBI Taxonomy" id="1819745"/>
    <lineage>
        <taxon>Eukaryota</taxon>
        <taxon>Metazoa</taxon>
        <taxon>Spiralia</taxon>
        <taxon>Lophotrochozoa</taxon>
        <taxon>Mesozoa</taxon>
        <taxon>Orthonectida</taxon>
        <taxon>Rhopaluridae</taxon>
        <taxon>Intoshia</taxon>
    </lineage>
</organism>
<dbReference type="Proteomes" id="UP000078046">
    <property type="component" value="Unassembled WGS sequence"/>
</dbReference>
<proteinExistence type="predicted"/>
<name>A0A177APR3_9BILA</name>
<dbReference type="OrthoDB" id="7762192at2759"/>
<reference evidence="1 2" key="1">
    <citation type="submission" date="2016-04" db="EMBL/GenBank/DDBJ databases">
        <title>The genome of Intoshia linei affirms orthonectids as highly simplified spiralians.</title>
        <authorList>
            <person name="Mikhailov K.V."/>
            <person name="Slusarev G.S."/>
            <person name="Nikitin M.A."/>
            <person name="Logacheva M.D."/>
            <person name="Penin A."/>
            <person name="Aleoshin V."/>
            <person name="Panchin Y.V."/>
        </authorList>
    </citation>
    <scope>NUCLEOTIDE SEQUENCE [LARGE SCALE GENOMIC DNA]</scope>
    <source>
        <strain evidence="1">Intl2013</strain>
        <tissue evidence="1">Whole animal</tissue>
    </source>
</reference>
<evidence type="ECO:0000313" key="1">
    <source>
        <dbReference type="EMBL" id="OAF63978.1"/>
    </source>
</evidence>
<accession>A0A177APR3</accession>
<sequence length="45" mass="5159">MSKYSLVHITDKIVSGHKVSKDRFTFMPYSNIDSSNKMRLVVIGK</sequence>
<keyword evidence="2" id="KW-1185">Reference proteome</keyword>
<dbReference type="EMBL" id="LWCA01002276">
    <property type="protein sequence ID" value="OAF63978.1"/>
    <property type="molecule type" value="Genomic_DNA"/>
</dbReference>